<dbReference type="GO" id="GO:0009279">
    <property type="term" value="C:cell outer membrane"/>
    <property type="evidence" value="ECO:0007669"/>
    <property type="project" value="UniProtKB-SubCell"/>
</dbReference>
<gene>
    <name evidence="5" type="ORF">E4L96_00085</name>
</gene>
<evidence type="ECO:0000256" key="3">
    <source>
        <dbReference type="SAM" id="SignalP"/>
    </source>
</evidence>
<evidence type="ECO:0000256" key="1">
    <source>
        <dbReference type="ARBA" id="ARBA00004442"/>
    </source>
</evidence>
<dbReference type="Proteomes" id="UP000298438">
    <property type="component" value="Unassembled WGS sequence"/>
</dbReference>
<evidence type="ECO:0000256" key="2">
    <source>
        <dbReference type="ARBA" id="ARBA00022729"/>
    </source>
</evidence>
<dbReference type="EMBL" id="SPVF01000003">
    <property type="protein sequence ID" value="TFW30415.1"/>
    <property type="molecule type" value="Genomic_DNA"/>
</dbReference>
<dbReference type="RefSeq" id="WP_135205204.1">
    <property type="nucleotide sequence ID" value="NZ_SPVF01000003.1"/>
</dbReference>
<keyword evidence="2 3" id="KW-0732">Signal</keyword>
<feature type="chain" id="PRO_5021271977" description="Outer membrane protein beta-barrel domain-containing protein" evidence="3">
    <location>
        <begin position="20"/>
        <end position="169"/>
    </location>
</feature>
<reference evidence="5 6" key="1">
    <citation type="submission" date="2019-03" db="EMBL/GenBank/DDBJ databases">
        <title>Draft Genome Sequence of Massilia arenosa sp. nov., a Novel Massilia Species Isolated from a Sandy-loam Maize Soil.</title>
        <authorList>
            <person name="Raths R."/>
            <person name="Peta V."/>
            <person name="Bucking H."/>
        </authorList>
    </citation>
    <scope>NUCLEOTIDE SEQUENCE [LARGE SCALE GENOMIC DNA]</scope>
    <source>
        <strain evidence="5 6">MC02</strain>
    </source>
</reference>
<dbReference type="InterPro" id="IPR011250">
    <property type="entry name" value="OMP/PagP_B-barrel"/>
</dbReference>
<dbReference type="AlphaFoldDB" id="A0A4Y9SVC1"/>
<keyword evidence="6" id="KW-1185">Reference proteome</keyword>
<proteinExistence type="predicted"/>
<evidence type="ECO:0000313" key="6">
    <source>
        <dbReference type="Proteomes" id="UP000298438"/>
    </source>
</evidence>
<dbReference type="Pfam" id="PF13505">
    <property type="entry name" value="OMP_b-brl"/>
    <property type="match status" value="1"/>
</dbReference>
<comment type="caution">
    <text evidence="5">The sequence shown here is derived from an EMBL/GenBank/DDBJ whole genome shotgun (WGS) entry which is preliminary data.</text>
</comment>
<accession>A0A4Y9SVC1</accession>
<dbReference type="SUPFAM" id="SSF56925">
    <property type="entry name" value="OMPA-like"/>
    <property type="match status" value="1"/>
</dbReference>
<evidence type="ECO:0000313" key="5">
    <source>
        <dbReference type="EMBL" id="TFW30415.1"/>
    </source>
</evidence>
<organism evidence="5 6">
    <name type="scientific">Zemynaea arenosa</name>
    <dbReference type="NCBI Taxonomy" id="2561931"/>
    <lineage>
        <taxon>Bacteria</taxon>
        <taxon>Pseudomonadati</taxon>
        <taxon>Pseudomonadota</taxon>
        <taxon>Betaproteobacteria</taxon>
        <taxon>Burkholderiales</taxon>
        <taxon>Oxalobacteraceae</taxon>
        <taxon>Telluria group</taxon>
        <taxon>Zemynaea</taxon>
    </lineage>
</organism>
<name>A0A4Y9SVC1_9BURK</name>
<feature type="signal peptide" evidence="3">
    <location>
        <begin position="1"/>
        <end position="19"/>
    </location>
</feature>
<comment type="subcellular location">
    <subcellularLocation>
        <location evidence="1">Cell outer membrane</location>
    </subcellularLocation>
</comment>
<dbReference type="InterPro" id="IPR027385">
    <property type="entry name" value="Beta-barrel_OMP"/>
</dbReference>
<evidence type="ECO:0000259" key="4">
    <source>
        <dbReference type="Pfam" id="PF13505"/>
    </source>
</evidence>
<dbReference type="OrthoDB" id="5360144at2"/>
<protein>
    <recommendedName>
        <fullName evidence="4">Outer membrane protein beta-barrel domain-containing protein</fullName>
    </recommendedName>
</protein>
<feature type="domain" description="Outer membrane protein beta-barrel" evidence="4">
    <location>
        <begin position="7"/>
        <end position="169"/>
    </location>
</feature>
<dbReference type="Gene3D" id="2.40.160.20">
    <property type="match status" value="1"/>
</dbReference>
<sequence>MKKTALIAALALFATAASAADTILPGFYAGADLGRSTADDYDGHETSYGGFLGYQINQNFAAELGYRRLADTTVRFAGYNVDAKVDQTAISVLGIVPLQKNFSVYGRLGYNHLKAKASLAGYSASDSDNKVLYGVGVTYAFTPAIVGRAEVQRPSSDSTNLSVGVAFTF</sequence>